<evidence type="ECO:0000256" key="1">
    <source>
        <dbReference type="SAM" id="MobiDB-lite"/>
    </source>
</evidence>
<dbReference type="EMBL" id="FOYT01000002">
    <property type="protein sequence ID" value="SFR54608.1"/>
    <property type="molecule type" value="Genomic_DNA"/>
</dbReference>
<gene>
    <name evidence="2" type="ORF">SAMN04487947_2147</name>
</gene>
<dbReference type="InterPro" id="IPR043903">
    <property type="entry name" value="DUF5785"/>
</dbReference>
<sequence length="120" mass="13867">MRNGYGLAFQHRDMDWPHDPDGEDGSEGKRKYGQAIIAKKIDEEEDFPLSVEEFVAEHGDDPIRIDYETVVSLRDIFEGVEEESFDAFVPFHKAVGKAMRENGYWFYEGADQFVDTKKRA</sequence>
<dbReference type="Proteomes" id="UP000198531">
    <property type="component" value="Unassembled WGS sequence"/>
</dbReference>
<protein>
    <submittedName>
        <fullName evidence="2">Uncharacterized protein</fullName>
    </submittedName>
</protein>
<proteinExistence type="predicted"/>
<dbReference type="Pfam" id="PF19098">
    <property type="entry name" value="DUF5785"/>
    <property type="match status" value="1"/>
</dbReference>
<dbReference type="AlphaFoldDB" id="A0A1I6HJL8"/>
<accession>A0A1I6HJL8</accession>
<evidence type="ECO:0000313" key="3">
    <source>
        <dbReference type="Proteomes" id="UP000198531"/>
    </source>
</evidence>
<organism evidence="2 3">
    <name type="scientific">Halogeometricum rufum</name>
    <dbReference type="NCBI Taxonomy" id="553469"/>
    <lineage>
        <taxon>Archaea</taxon>
        <taxon>Methanobacteriati</taxon>
        <taxon>Methanobacteriota</taxon>
        <taxon>Stenosarchaea group</taxon>
        <taxon>Halobacteria</taxon>
        <taxon>Halobacteriales</taxon>
        <taxon>Haloferacaceae</taxon>
        <taxon>Halogeometricum</taxon>
    </lineage>
</organism>
<reference evidence="3" key="1">
    <citation type="submission" date="2016-10" db="EMBL/GenBank/DDBJ databases">
        <authorList>
            <person name="Varghese N."/>
            <person name="Submissions S."/>
        </authorList>
    </citation>
    <scope>NUCLEOTIDE SEQUENCE [LARGE SCALE GENOMIC DNA]</scope>
    <source>
        <strain evidence="3">CGMCC 1.7736</strain>
    </source>
</reference>
<name>A0A1I6HJL8_9EURY</name>
<feature type="region of interest" description="Disordered" evidence="1">
    <location>
        <begin position="1"/>
        <end position="30"/>
    </location>
</feature>
<evidence type="ECO:0000313" key="2">
    <source>
        <dbReference type="EMBL" id="SFR54608.1"/>
    </source>
</evidence>
<feature type="compositionally biased region" description="Basic and acidic residues" evidence="1">
    <location>
        <begin position="10"/>
        <end position="30"/>
    </location>
</feature>
<keyword evidence="3" id="KW-1185">Reference proteome</keyword>